<protein>
    <submittedName>
        <fullName evidence="1">Uncharacterized protein</fullName>
    </submittedName>
</protein>
<comment type="caution">
    <text evidence="1">The sequence shown here is derived from an EMBL/GenBank/DDBJ whole genome shotgun (WGS) entry which is preliminary data.</text>
</comment>
<evidence type="ECO:0000313" key="1">
    <source>
        <dbReference type="EMBL" id="CCJ34485.1"/>
    </source>
</evidence>
<name>I7LKI1_9CLOT</name>
<sequence>MGQKTLTNNKEEFNKKMIKLMKEYGYKDLAKALEKGDYKSMDEFMNNISDEGYKNMKEIIRGSAYESMTKIMESISKEDMIQMHNAMGGEEACHGDNGNYNNMMNLN</sequence>
<dbReference type="RefSeq" id="WP_008909733.1">
    <property type="nucleotide sequence ID" value="NZ_CAKP01000128.1"/>
</dbReference>
<reference evidence="1 2" key="1">
    <citation type="journal article" date="2011" name="J. Bacteriol.">
        <title>Draft genome sequence of Caloramator australicus strain RC3T, a thermoanaerobe from the Great Artesian Basin of Australia.</title>
        <authorList>
            <person name="Ogg C.D."/>
            <person name="Patel B.K.C."/>
        </authorList>
    </citation>
    <scope>NUCLEOTIDE SEQUENCE [LARGE SCALE GENOMIC DNA]</scope>
    <source>
        <strain evidence="1 2">RC3</strain>
    </source>
</reference>
<gene>
    <name evidence="1" type="ORF">CAAU_2402</name>
</gene>
<dbReference type="EMBL" id="CAKP01000128">
    <property type="protein sequence ID" value="CCJ34485.1"/>
    <property type="molecule type" value="Genomic_DNA"/>
</dbReference>
<dbReference type="Proteomes" id="UP000007652">
    <property type="component" value="Unassembled WGS sequence"/>
</dbReference>
<accession>I7LKI1</accession>
<evidence type="ECO:0000313" key="2">
    <source>
        <dbReference type="Proteomes" id="UP000007652"/>
    </source>
</evidence>
<organism evidence="1 2">
    <name type="scientific">Caloramator australicus RC3</name>
    <dbReference type="NCBI Taxonomy" id="857293"/>
    <lineage>
        <taxon>Bacteria</taxon>
        <taxon>Bacillati</taxon>
        <taxon>Bacillota</taxon>
        <taxon>Clostridia</taxon>
        <taxon>Eubacteriales</taxon>
        <taxon>Clostridiaceae</taxon>
        <taxon>Caloramator</taxon>
    </lineage>
</organism>
<dbReference type="AlphaFoldDB" id="I7LKI1"/>
<keyword evidence="2" id="KW-1185">Reference proteome</keyword>
<dbReference type="OrthoDB" id="1931737at2"/>
<proteinExistence type="predicted"/>
<dbReference type="eggNOG" id="ENOG50333MJ">
    <property type="taxonomic scope" value="Bacteria"/>
</dbReference>